<name>A0ABV1QKF4_9HYPH</name>
<dbReference type="Pfam" id="PF13477">
    <property type="entry name" value="Glyco_trans_4_2"/>
    <property type="match status" value="1"/>
</dbReference>
<protein>
    <submittedName>
        <fullName evidence="3">Glycosyltransferase</fullName>
    </submittedName>
</protein>
<keyword evidence="4" id="KW-1185">Reference proteome</keyword>
<dbReference type="SUPFAM" id="SSF53756">
    <property type="entry name" value="UDP-Glycosyltransferase/glycogen phosphorylase"/>
    <property type="match status" value="1"/>
</dbReference>
<evidence type="ECO:0000313" key="3">
    <source>
        <dbReference type="EMBL" id="MER2249830.1"/>
    </source>
</evidence>
<evidence type="ECO:0000259" key="2">
    <source>
        <dbReference type="Pfam" id="PF13477"/>
    </source>
</evidence>
<dbReference type="Proteomes" id="UP001480955">
    <property type="component" value="Unassembled WGS sequence"/>
</dbReference>
<accession>A0ABV1QKF4</accession>
<gene>
    <name evidence="3" type="ORF">ABS772_07865</name>
</gene>
<evidence type="ECO:0000313" key="4">
    <source>
        <dbReference type="Proteomes" id="UP001480955"/>
    </source>
</evidence>
<dbReference type="InterPro" id="IPR001296">
    <property type="entry name" value="Glyco_trans_1"/>
</dbReference>
<proteinExistence type="predicted"/>
<dbReference type="Gene3D" id="3.40.50.2000">
    <property type="entry name" value="Glycogen Phosphorylase B"/>
    <property type="match status" value="2"/>
</dbReference>
<feature type="domain" description="Glycosyl transferase family 1" evidence="1">
    <location>
        <begin position="269"/>
        <end position="363"/>
    </location>
</feature>
<dbReference type="RefSeq" id="WP_350393543.1">
    <property type="nucleotide sequence ID" value="NZ_JBELQE010000049.1"/>
</dbReference>
<dbReference type="EMBL" id="JBELQE010000049">
    <property type="protein sequence ID" value="MER2249830.1"/>
    <property type="molecule type" value="Genomic_DNA"/>
</dbReference>
<organism evidence="3 4">
    <name type="scientific">Methylorubrum podarium</name>
    <dbReference type="NCBI Taxonomy" id="200476"/>
    <lineage>
        <taxon>Bacteria</taxon>
        <taxon>Pseudomonadati</taxon>
        <taxon>Pseudomonadota</taxon>
        <taxon>Alphaproteobacteria</taxon>
        <taxon>Hyphomicrobiales</taxon>
        <taxon>Methylobacteriaceae</taxon>
        <taxon>Methylorubrum</taxon>
    </lineage>
</organism>
<comment type="caution">
    <text evidence="3">The sequence shown here is derived from an EMBL/GenBank/DDBJ whole genome shotgun (WGS) entry which is preliminary data.</text>
</comment>
<sequence>MRILCIAAYRSNHADRHVELLARSGFDVHLVVMEPHVPALEPLSAGVTVYDRVALAPPVIGRASPVPDDPLEARLLHLANRAVSSKNADTAATWIAGLIDSLRPDILHSFAIHQASFLTLLARAQAKYKPFWLVSNWGCDIHHFGQDPRLKDEYLPAIRATLENADGYFAETQRDVALAHEAGFKGKVLAVQPIGGGFDLQWFRALRGGQPPSARKMIMVKGYEGNDTGFSVGRASSALKALNMVIPYLDDYEVNFYAIYDQRILKAAHRLRDKCGVNVRIHEFLPYEELMRLHGRARCSVGISETDGIATSAIEAMLMGSVPIQSDSSALGEWIEPGAALIVPHDQPGAIADALIHALTDDAFVDAAAKSNDASLEARFSMAAVDPVIASMYKDV</sequence>
<evidence type="ECO:0000259" key="1">
    <source>
        <dbReference type="Pfam" id="PF00534"/>
    </source>
</evidence>
<dbReference type="InterPro" id="IPR028098">
    <property type="entry name" value="Glyco_trans_4-like_N"/>
</dbReference>
<feature type="domain" description="Glycosyltransferase subfamily 4-like N-terminal" evidence="2">
    <location>
        <begin position="92"/>
        <end position="166"/>
    </location>
</feature>
<reference evidence="3 4" key="1">
    <citation type="submission" date="2024-06" db="EMBL/GenBank/DDBJ databases">
        <authorList>
            <person name="Campbell A.G."/>
        </authorList>
    </citation>
    <scope>NUCLEOTIDE SEQUENCE [LARGE SCALE GENOMIC DNA]</scope>
    <source>
        <strain evidence="3 4">EM12</strain>
    </source>
</reference>
<dbReference type="PANTHER" id="PTHR12526">
    <property type="entry name" value="GLYCOSYLTRANSFERASE"/>
    <property type="match status" value="1"/>
</dbReference>
<dbReference type="Pfam" id="PF00534">
    <property type="entry name" value="Glycos_transf_1"/>
    <property type="match status" value="1"/>
</dbReference>